<sequence length="353" mass="40748">MHNISCMKGCLLEVIGQLVLSSPAFCKHKTKRCLPKFIFIKILIKRLPMILSNANLFLFGKYNSEFWQISKITGVQLASLANSRYSRIGGSYHVRFYITIRVHPHIINQRYRYKSVSLVQSDKVRLPEMTARSTCLRARIQILFASVLEWFAAESIIRTRSHLPLPSFSLPLPSPFYPLAPRSAEYYIPPTVRIPIIESSHDVSSAEEFRYFSATPPSTSGTEIPLACRRPLRKEIVHVYLPYKCHNKKEYERIAEMPSRHFSFFISTTTNKILTRNVDFVECIRAAGETGHGPRHVLSDSRHFSNSTLLNFRTWEGRIITWFVSTWVTIKREGPISPRIFVRAAEERSRLVN</sequence>
<dbReference type="EMBL" id="JADYXP020000001">
    <property type="protein sequence ID" value="KAL0133237.1"/>
    <property type="molecule type" value="Genomic_DNA"/>
</dbReference>
<proteinExistence type="predicted"/>
<organism evidence="1 2">
    <name type="scientific">Cardiocondyla obscurior</name>
    <dbReference type="NCBI Taxonomy" id="286306"/>
    <lineage>
        <taxon>Eukaryota</taxon>
        <taxon>Metazoa</taxon>
        <taxon>Ecdysozoa</taxon>
        <taxon>Arthropoda</taxon>
        <taxon>Hexapoda</taxon>
        <taxon>Insecta</taxon>
        <taxon>Pterygota</taxon>
        <taxon>Neoptera</taxon>
        <taxon>Endopterygota</taxon>
        <taxon>Hymenoptera</taxon>
        <taxon>Apocrita</taxon>
        <taxon>Aculeata</taxon>
        <taxon>Formicoidea</taxon>
        <taxon>Formicidae</taxon>
        <taxon>Myrmicinae</taxon>
        <taxon>Cardiocondyla</taxon>
    </lineage>
</organism>
<name>A0AAW2H0Z6_9HYME</name>
<dbReference type="Proteomes" id="UP001430953">
    <property type="component" value="Unassembled WGS sequence"/>
</dbReference>
<reference evidence="1 2" key="1">
    <citation type="submission" date="2023-03" db="EMBL/GenBank/DDBJ databases">
        <title>High recombination rates correlate with genetic variation in Cardiocondyla obscurior ants.</title>
        <authorList>
            <person name="Errbii M."/>
        </authorList>
    </citation>
    <scope>NUCLEOTIDE SEQUENCE [LARGE SCALE GENOMIC DNA]</scope>
    <source>
        <strain evidence="1">Alpha-2009</strain>
        <tissue evidence="1">Whole body</tissue>
    </source>
</reference>
<accession>A0AAW2H0Z6</accession>
<evidence type="ECO:0000313" key="1">
    <source>
        <dbReference type="EMBL" id="KAL0133237.1"/>
    </source>
</evidence>
<dbReference type="AlphaFoldDB" id="A0AAW2H0Z6"/>
<keyword evidence="2" id="KW-1185">Reference proteome</keyword>
<protein>
    <submittedName>
        <fullName evidence="1">Uncharacterized protein</fullName>
    </submittedName>
</protein>
<evidence type="ECO:0000313" key="2">
    <source>
        <dbReference type="Proteomes" id="UP001430953"/>
    </source>
</evidence>
<gene>
    <name evidence="1" type="ORF">PUN28_000779</name>
</gene>
<comment type="caution">
    <text evidence="1">The sequence shown here is derived from an EMBL/GenBank/DDBJ whole genome shotgun (WGS) entry which is preliminary data.</text>
</comment>